<organism evidence="2 3">
    <name type="scientific">Rhizophagus irregularis</name>
    <dbReference type="NCBI Taxonomy" id="588596"/>
    <lineage>
        <taxon>Eukaryota</taxon>
        <taxon>Fungi</taxon>
        <taxon>Fungi incertae sedis</taxon>
        <taxon>Mucoromycota</taxon>
        <taxon>Glomeromycotina</taxon>
        <taxon>Glomeromycetes</taxon>
        <taxon>Glomerales</taxon>
        <taxon>Glomeraceae</taxon>
        <taxon>Rhizophagus</taxon>
    </lineage>
</organism>
<reference evidence="2 3" key="1">
    <citation type="submission" date="2016-04" db="EMBL/GenBank/DDBJ databases">
        <title>Genome analyses suggest a sexual origin of heterokaryosis in a supposedly ancient asexual fungus.</title>
        <authorList>
            <person name="Ropars J."/>
            <person name="Sedzielewska K."/>
            <person name="Noel J."/>
            <person name="Charron P."/>
            <person name="Farinelli L."/>
            <person name="Marton T."/>
            <person name="Kruger M."/>
            <person name="Pelin A."/>
            <person name="Brachmann A."/>
            <person name="Corradi N."/>
        </authorList>
    </citation>
    <scope>NUCLEOTIDE SEQUENCE [LARGE SCALE GENOMIC DNA]</scope>
    <source>
        <strain evidence="2 3">C2</strain>
    </source>
</reference>
<dbReference type="AlphaFoldDB" id="A0A2N1MKN5"/>
<dbReference type="VEuPathDB" id="FungiDB:FUN_023739"/>
<evidence type="ECO:0000313" key="2">
    <source>
        <dbReference type="EMBL" id="PKK62183.1"/>
    </source>
</evidence>
<evidence type="ECO:0000259" key="1">
    <source>
        <dbReference type="PROSITE" id="PS50879"/>
    </source>
</evidence>
<dbReference type="GO" id="GO:0004523">
    <property type="term" value="F:RNA-DNA hybrid ribonuclease activity"/>
    <property type="evidence" value="ECO:0007669"/>
    <property type="project" value="InterPro"/>
</dbReference>
<gene>
    <name evidence="2" type="ORF">RhiirC2_790735</name>
</gene>
<proteinExistence type="predicted"/>
<dbReference type="SUPFAM" id="SSF53098">
    <property type="entry name" value="Ribonuclease H-like"/>
    <property type="match status" value="1"/>
</dbReference>
<reference evidence="2 3" key="2">
    <citation type="submission" date="2017-10" db="EMBL/GenBank/DDBJ databases">
        <title>Extensive intraspecific genome diversity in a model arbuscular mycorrhizal fungus.</title>
        <authorList>
            <person name="Chen E.C.H."/>
            <person name="Morin E."/>
            <person name="Baudet D."/>
            <person name="Noel J."/>
            <person name="Ndikumana S."/>
            <person name="Charron P."/>
            <person name="St-Onge C."/>
            <person name="Giorgi J."/>
            <person name="Grigoriev I.V."/>
            <person name="Roux C."/>
            <person name="Martin F.M."/>
            <person name="Corradi N."/>
        </authorList>
    </citation>
    <scope>NUCLEOTIDE SEQUENCE [LARGE SCALE GENOMIC DNA]</scope>
    <source>
        <strain evidence="2 3">C2</strain>
    </source>
</reference>
<dbReference type="EMBL" id="LLXL01001995">
    <property type="protein sequence ID" value="PKK62183.1"/>
    <property type="molecule type" value="Genomic_DNA"/>
</dbReference>
<evidence type="ECO:0000313" key="3">
    <source>
        <dbReference type="Proteomes" id="UP000233469"/>
    </source>
</evidence>
<dbReference type="InterPro" id="IPR012337">
    <property type="entry name" value="RNaseH-like_sf"/>
</dbReference>
<dbReference type="Gene3D" id="3.30.420.10">
    <property type="entry name" value="Ribonuclease H-like superfamily/Ribonuclease H"/>
    <property type="match status" value="1"/>
</dbReference>
<dbReference type="PROSITE" id="PS50879">
    <property type="entry name" value="RNASE_H_1"/>
    <property type="match status" value="1"/>
</dbReference>
<sequence>MATSHYPNCIPVSYLEHWVHCDILVLVRNEMPCSQPNTLIQCEGCIQHFSYYVGDLRPKCILQIKHHDLILIDIYDKKKRQELITFTNRNVNTFQLLKYSNPHYRILVYNDFLFQQKKIPPFFGRPIAPPSLTKSTFNNDKIIQQLINNDQIVKELQDIVRILHPLPALEFYTDGSFNADFSINKFPMGYGWTTSNLDYINITYSGSIKFFPSATKAEVMAILTALIVCPPDCKVTIYMDL</sequence>
<dbReference type="InterPro" id="IPR036397">
    <property type="entry name" value="RNaseH_sf"/>
</dbReference>
<dbReference type="Proteomes" id="UP000233469">
    <property type="component" value="Unassembled WGS sequence"/>
</dbReference>
<feature type="domain" description="RNase H type-1" evidence="1">
    <location>
        <begin position="165"/>
        <end position="241"/>
    </location>
</feature>
<protein>
    <recommendedName>
        <fullName evidence="1">RNase H type-1 domain-containing protein</fullName>
    </recommendedName>
</protein>
<accession>A0A2N1MKN5</accession>
<dbReference type="InterPro" id="IPR002156">
    <property type="entry name" value="RNaseH_domain"/>
</dbReference>
<name>A0A2N1MKN5_9GLOM</name>
<comment type="caution">
    <text evidence="2">The sequence shown here is derived from an EMBL/GenBank/DDBJ whole genome shotgun (WGS) entry which is preliminary data.</text>
</comment>
<dbReference type="GO" id="GO:0003676">
    <property type="term" value="F:nucleic acid binding"/>
    <property type="evidence" value="ECO:0007669"/>
    <property type="project" value="InterPro"/>
</dbReference>